<protein>
    <submittedName>
        <fullName evidence="2">Uncharacterized protein</fullName>
    </submittedName>
</protein>
<dbReference type="EMBL" id="JASBNA010000005">
    <property type="protein sequence ID" value="KAK7691243.1"/>
    <property type="molecule type" value="Genomic_DNA"/>
</dbReference>
<evidence type="ECO:0000256" key="1">
    <source>
        <dbReference type="SAM" id="MobiDB-lite"/>
    </source>
</evidence>
<keyword evidence="3" id="KW-1185">Reference proteome</keyword>
<dbReference type="AlphaFoldDB" id="A0AAW0GCS1"/>
<sequence>MPTFSYGSSLLNITAEFRQRTVSVNTPVDPNAPWSWPTWQKRTGFAEPPWEAVPPTQKHPFGWTERECSLVKCYVDSFCKIRTRSERLEFSRAKGDNTAEGRENLQPSDQPLLQREMETHHGSRNLPEIFEEDLGEVKDLIADSIFGESGKKPGSSKSTPEVRKAIDYWVSNLWHAMTSKIPS</sequence>
<evidence type="ECO:0000313" key="3">
    <source>
        <dbReference type="Proteomes" id="UP001385951"/>
    </source>
</evidence>
<comment type="caution">
    <text evidence="2">The sequence shown here is derived from an EMBL/GenBank/DDBJ whole genome shotgun (WGS) entry which is preliminary data.</text>
</comment>
<dbReference type="Proteomes" id="UP001385951">
    <property type="component" value="Unassembled WGS sequence"/>
</dbReference>
<accession>A0AAW0GCS1</accession>
<gene>
    <name evidence="2" type="ORF">QCA50_004636</name>
</gene>
<name>A0AAW0GCS1_9APHY</name>
<reference evidence="2 3" key="1">
    <citation type="submission" date="2022-09" db="EMBL/GenBank/DDBJ databases">
        <authorList>
            <person name="Palmer J.M."/>
        </authorList>
    </citation>
    <scope>NUCLEOTIDE SEQUENCE [LARGE SCALE GENOMIC DNA]</scope>
    <source>
        <strain evidence="2 3">DSM 7382</strain>
    </source>
</reference>
<feature type="compositionally biased region" description="Basic and acidic residues" evidence="1">
    <location>
        <begin position="92"/>
        <end position="103"/>
    </location>
</feature>
<proteinExistence type="predicted"/>
<organism evidence="2 3">
    <name type="scientific">Cerrena zonata</name>
    <dbReference type="NCBI Taxonomy" id="2478898"/>
    <lineage>
        <taxon>Eukaryota</taxon>
        <taxon>Fungi</taxon>
        <taxon>Dikarya</taxon>
        <taxon>Basidiomycota</taxon>
        <taxon>Agaricomycotina</taxon>
        <taxon>Agaricomycetes</taxon>
        <taxon>Polyporales</taxon>
        <taxon>Cerrenaceae</taxon>
        <taxon>Cerrena</taxon>
    </lineage>
</organism>
<evidence type="ECO:0000313" key="2">
    <source>
        <dbReference type="EMBL" id="KAK7691243.1"/>
    </source>
</evidence>
<feature type="region of interest" description="Disordered" evidence="1">
    <location>
        <begin position="92"/>
        <end position="111"/>
    </location>
</feature>